<feature type="domain" description="RDD" evidence="7">
    <location>
        <begin position="68"/>
        <end position="195"/>
    </location>
</feature>
<evidence type="ECO:0000259" key="8">
    <source>
        <dbReference type="Pfam" id="PF14237"/>
    </source>
</evidence>
<dbReference type="GO" id="GO:0005886">
    <property type="term" value="C:plasma membrane"/>
    <property type="evidence" value="ECO:0007669"/>
    <property type="project" value="UniProtKB-SubCell"/>
</dbReference>
<keyword evidence="5 6" id="KW-0472">Membrane</keyword>
<feature type="transmembrane region" description="Helical" evidence="6">
    <location>
        <begin position="79"/>
        <end position="100"/>
    </location>
</feature>
<keyword evidence="4 6" id="KW-1133">Transmembrane helix</keyword>
<dbReference type="InterPro" id="IPR010432">
    <property type="entry name" value="RDD"/>
</dbReference>
<sequence>MTSTQNTFILVINGKPEGPFTIDELRSRQIKPGDFVKTGDMSDYKEAREVAELRELLGFKNEVFLQYYASFDQRATAAVLDWVFVAGTCILLLFVASLFIEKQLVVFALILALLIIVPIVYLIYHMMMESSAKQATFGKRIIKIKVCDMQGNRLSFAHAAGRNLAKVLSVGTLAIGYLYAFFNKQQQCLHDKVAGTLVIKDRL</sequence>
<gene>
    <name evidence="9" type="ORF">FO440_19230</name>
</gene>
<organism evidence="9 10">
    <name type="scientific">Mucilaginibacter corticis</name>
    <dbReference type="NCBI Taxonomy" id="2597670"/>
    <lineage>
        <taxon>Bacteria</taxon>
        <taxon>Pseudomonadati</taxon>
        <taxon>Bacteroidota</taxon>
        <taxon>Sphingobacteriia</taxon>
        <taxon>Sphingobacteriales</taxon>
        <taxon>Sphingobacteriaceae</taxon>
        <taxon>Mucilaginibacter</taxon>
    </lineage>
</organism>
<dbReference type="InterPro" id="IPR025640">
    <property type="entry name" value="GYF_2"/>
</dbReference>
<name>A0A556MFD4_9SPHI</name>
<dbReference type="Pfam" id="PF06271">
    <property type="entry name" value="RDD"/>
    <property type="match status" value="1"/>
</dbReference>
<protein>
    <submittedName>
        <fullName evidence="9">RDD family protein</fullName>
    </submittedName>
</protein>
<dbReference type="Pfam" id="PF14237">
    <property type="entry name" value="GYF_2"/>
    <property type="match status" value="1"/>
</dbReference>
<feature type="domain" description="GYF" evidence="8">
    <location>
        <begin position="11"/>
        <end position="53"/>
    </location>
</feature>
<dbReference type="OrthoDB" id="9793824at2"/>
<evidence type="ECO:0000256" key="1">
    <source>
        <dbReference type="ARBA" id="ARBA00004651"/>
    </source>
</evidence>
<comment type="subcellular location">
    <subcellularLocation>
        <location evidence="1">Cell membrane</location>
        <topology evidence="1">Multi-pass membrane protein</topology>
    </subcellularLocation>
</comment>
<proteinExistence type="predicted"/>
<evidence type="ECO:0000313" key="10">
    <source>
        <dbReference type="Proteomes" id="UP000318733"/>
    </source>
</evidence>
<dbReference type="InterPro" id="IPR051791">
    <property type="entry name" value="Pra-immunoreactive"/>
</dbReference>
<feature type="transmembrane region" description="Helical" evidence="6">
    <location>
        <begin position="163"/>
        <end position="182"/>
    </location>
</feature>
<dbReference type="EMBL" id="VLPK01000004">
    <property type="protein sequence ID" value="TSJ38644.1"/>
    <property type="molecule type" value="Genomic_DNA"/>
</dbReference>
<keyword evidence="10" id="KW-1185">Reference proteome</keyword>
<evidence type="ECO:0000256" key="5">
    <source>
        <dbReference type="ARBA" id="ARBA00023136"/>
    </source>
</evidence>
<evidence type="ECO:0000313" key="9">
    <source>
        <dbReference type="EMBL" id="TSJ38644.1"/>
    </source>
</evidence>
<dbReference type="PANTHER" id="PTHR36115">
    <property type="entry name" value="PROLINE-RICH ANTIGEN HOMOLOG-RELATED"/>
    <property type="match status" value="1"/>
</dbReference>
<evidence type="ECO:0000259" key="7">
    <source>
        <dbReference type="Pfam" id="PF06271"/>
    </source>
</evidence>
<dbReference type="AlphaFoldDB" id="A0A556MFD4"/>
<keyword evidence="3 6" id="KW-0812">Transmembrane</keyword>
<dbReference type="PANTHER" id="PTHR36115:SF4">
    <property type="entry name" value="MEMBRANE PROTEIN"/>
    <property type="match status" value="1"/>
</dbReference>
<accession>A0A556MFD4</accession>
<evidence type="ECO:0000256" key="3">
    <source>
        <dbReference type="ARBA" id="ARBA00022692"/>
    </source>
</evidence>
<comment type="caution">
    <text evidence="9">The sequence shown here is derived from an EMBL/GenBank/DDBJ whole genome shotgun (WGS) entry which is preliminary data.</text>
</comment>
<evidence type="ECO:0000256" key="4">
    <source>
        <dbReference type="ARBA" id="ARBA00022989"/>
    </source>
</evidence>
<feature type="transmembrane region" description="Helical" evidence="6">
    <location>
        <begin position="106"/>
        <end position="124"/>
    </location>
</feature>
<keyword evidence="2" id="KW-1003">Cell membrane</keyword>
<dbReference type="RefSeq" id="WP_144249925.1">
    <property type="nucleotide sequence ID" value="NZ_VLPK01000004.1"/>
</dbReference>
<reference evidence="9 10" key="1">
    <citation type="submission" date="2019-07" db="EMBL/GenBank/DDBJ databases">
        <authorList>
            <person name="Huq M.A."/>
        </authorList>
    </citation>
    <scope>NUCLEOTIDE SEQUENCE [LARGE SCALE GENOMIC DNA]</scope>
    <source>
        <strain evidence="9 10">MAH-19</strain>
    </source>
</reference>
<dbReference type="Proteomes" id="UP000318733">
    <property type="component" value="Unassembled WGS sequence"/>
</dbReference>
<evidence type="ECO:0000256" key="2">
    <source>
        <dbReference type="ARBA" id="ARBA00022475"/>
    </source>
</evidence>
<evidence type="ECO:0000256" key="6">
    <source>
        <dbReference type="SAM" id="Phobius"/>
    </source>
</evidence>